<dbReference type="AlphaFoldDB" id="A0A9K3DZC0"/>
<evidence type="ECO:0000313" key="1">
    <source>
        <dbReference type="EMBL" id="KAF5764206.1"/>
    </source>
</evidence>
<evidence type="ECO:0000313" key="2">
    <source>
        <dbReference type="Proteomes" id="UP000215914"/>
    </source>
</evidence>
<organism evidence="1 2">
    <name type="scientific">Helianthus annuus</name>
    <name type="common">Common sunflower</name>
    <dbReference type="NCBI Taxonomy" id="4232"/>
    <lineage>
        <taxon>Eukaryota</taxon>
        <taxon>Viridiplantae</taxon>
        <taxon>Streptophyta</taxon>
        <taxon>Embryophyta</taxon>
        <taxon>Tracheophyta</taxon>
        <taxon>Spermatophyta</taxon>
        <taxon>Magnoliopsida</taxon>
        <taxon>eudicotyledons</taxon>
        <taxon>Gunneridae</taxon>
        <taxon>Pentapetalae</taxon>
        <taxon>asterids</taxon>
        <taxon>campanulids</taxon>
        <taxon>Asterales</taxon>
        <taxon>Asteraceae</taxon>
        <taxon>Asteroideae</taxon>
        <taxon>Heliantheae alliance</taxon>
        <taxon>Heliantheae</taxon>
        <taxon>Helianthus</taxon>
    </lineage>
</organism>
<gene>
    <name evidence="1" type="ORF">HanXRQr2_Chr15g0689321</name>
</gene>
<name>A0A9K3DZC0_HELAN</name>
<reference evidence="1" key="2">
    <citation type="submission" date="2020-06" db="EMBL/GenBank/DDBJ databases">
        <title>Helianthus annuus Genome sequencing and assembly Release 2.</title>
        <authorList>
            <person name="Gouzy J."/>
            <person name="Langlade N."/>
            <person name="Munos S."/>
        </authorList>
    </citation>
    <scope>NUCLEOTIDE SEQUENCE</scope>
    <source>
        <tissue evidence="1">Leaves</tissue>
    </source>
</reference>
<dbReference type="Proteomes" id="UP000215914">
    <property type="component" value="Unassembled WGS sequence"/>
</dbReference>
<dbReference type="Gramene" id="mRNA:HanXRQr2_Chr15g0689321">
    <property type="protein sequence ID" value="CDS:HanXRQr2_Chr15g0689321.1"/>
    <property type="gene ID" value="HanXRQr2_Chr15g0689321"/>
</dbReference>
<protein>
    <submittedName>
        <fullName evidence="1">Uncharacterized protein</fullName>
    </submittedName>
</protein>
<keyword evidence="2" id="KW-1185">Reference proteome</keyword>
<comment type="caution">
    <text evidence="1">The sequence shown here is derived from an EMBL/GenBank/DDBJ whole genome shotgun (WGS) entry which is preliminary data.</text>
</comment>
<proteinExistence type="predicted"/>
<dbReference type="EMBL" id="MNCJ02000330">
    <property type="protein sequence ID" value="KAF5764206.1"/>
    <property type="molecule type" value="Genomic_DNA"/>
</dbReference>
<accession>A0A9K3DZC0</accession>
<reference evidence="1" key="1">
    <citation type="journal article" date="2017" name="Nature">
        <title>The sunflower genome provides insights into oil metabolism, flowering and Asterid evolution.</title>
        <authorList>
            <person name="Badouin H."/>
            <person name="Gouzy J."/>
            <person name="Grassa C.J."/>
            <person name="Murat F."/>
            <person name="Staton S.E."/>
            <person name="Cottret L."/>
            <person name="Lelandais-Briere C."/>
            <person name="Owens G.L."/>
            <person name="Carrere S."/>
            <person name="Mayjonade B."/>
            <person name="Legrand L."/>
            <person name="Gill N."/>
            <person name="Kane N.C."/>
            <person name="Bowers J.E."/>
            <person name="Hubner S."/>
            <person name="Bellec A."/>
            <person name="Berard A."/>
            <person name="Berges H."/>
            <person name="Blanchet N."/>
            <person name="Boniface M.C."/>
            <person name="Brunel D."/>
            <person name="Catrice O."/>
            <person name="Chaidir N."/>
            <person name="Claudel C."/>
            <person name="Donnadieu C."/>
            <person name="Faraut T."/>
            <person name="Fievet G."/>
            <person name="Helmstetter N."/>
            <person name="King M."/>
            <person name="Knapp S.J."/>
            <person name="Lai Z."/>
            <person name="Le Paslier M.C."/>
            <person name="Lippi Y."/>
            <person name="Lorenzon L."/>
            <person name="Mandel J.R."/>
            <person name="Marage G."/>
            <person name="Marchand G."/>
            <person name="Marquand E."/>
            <person name="Bret-Mestries E."/>
            <person name="Morien E."/>
            <person name="Nambeesan S."/>
            <person name="Nguyen T."/>
            <person name="Pegot-Espagnet P."/>
            <person name="Pouilly N."/>
            <person name="Raftis F."/>
            <person name="Sallet E."/>
            <person name="Schiex T."/>
            <person name="Thomas J."/>
            <person name="Vandecasteele C."/>
            <person name="Vares D."/>
            <person name="Vear F."/>
            <person name="Vautrin S."/>
            <person name="Crespi M."/>
            <person name="Mangin B."/>
            <person name="Burke J.M."/>
            <person name="Salse J."/>
            <person name="Munos S."/>
            <person name="Vincourt P."/>
            <person name="Rieseberg L.H."/>
            <person name="Langlade N.B."/>
        </authorList>
    </citation>
    <scope>NUCLEOTIDE SEQUENCE</scope>
    <source>
        <tissue evidence="1">Leaves</tissue>
    </source>
</reference>
<sequence>MFDNRTLLSHAIHCIYVHFVFFDGLHIFDYTIVGFREYTLSRSLRLFKEQELLWQKTCKFHLSHNA</sequence>